<proteinExistence type="predicted"/>
<reference evidence="3" key="1">
    <citation type="journal article" date="2020" name="Syst. Appl. Microbiol.">
        <title>Streptomyces alkaliterrae sp. nov., isolated from an alkaline soil, and emended descriptions of Streptomyces alkaliphilus, Streptomyces calidiresistens and Streptomyces durbertensis.</title>
        <authorList>
            <person name="Swiecimska M."/>
            <person name="Golinska P."/>
            <person name="Nouioui I."/>
            <person name="Wypij M."/>
            <person name="Rai M."/>
            <person name="Sangal V."/>
            <person name="Goodfellow M."/>
        </authorList>
    </citation>
    <scope>NUCLEOTIDE SEQUENCE [LARGE SCALE GENOMIC DNA]</scope>
    <source>
        <strain evidence="3">DSM 104538</strain>
    </source>
</reference>
<dbReference type="Pfam" id="PF21806">
    <property type="entry name" value="DUF6879"/>
    <property type="match status" value="1"/>
</dbReference>
<organism evidence="2 3">
    <name type="scientific">Streptomyces durbertensis</name>
    <dbReference type="NCBI Taxonomy" id="2448886"/>
    <lineage>
        <taxon>Bacteria</taxon>
        <taxon>Bacillati</taxon>
        <taxon>Actinomycetota</taxon>
        <taxon>Actinomycetes</taxon>
        <taxon>Kitasatosporales</taxon>
        <taxon>Streptomycetaceae</taxon>
        <taxon>Streptomyces</taxon>
    </lineage>
</organism>
<protein>
    <recommendedName>
        <fullName evidence="1">DUF6879 domain-containing protein</fullName>
    </recommendedName>
</protein>
<evidence type="ECO:0000259" key="1">
    <source>
        <dbReference type="Pfam" id="PF21806"/>
    </source>
</evidence>
<dbReference type="EMBL" id="WMLF01000013">
    <property type="protein sequence ID" value="MBB1242317.1"/>
    <property type="molecule type" value="Genomic_DNA"/>
</dbReference>
<feature type="domain" description="DUF6879" evidence="1">
    <location>
        <begin position="26"/>
        <end position="193"/>
    </location>
</feature>
<sequence>MGIMKELVGGADGARLAQAAYTPDFMERFWRIGAEGFWKLERMQHYDEGDFPSWLAFRRGDWAESLRLVEELRPEYEEYFDRIGESGFGHHRVRIVERPVTPYVQWELNVLRVKYAYGERVSVLEADRVAGHEDTAPLPELCVLGAEAVYVLDYTDEGVPDGATRYTDPEAVERSRAFLRDLYAAGEDLGSYFDREIAPLPAPTGDR</sequence>
<dbReference type="RefSeq" id="WP_182853744.1">
    <property type="nucleotide sequence ID" value="NZ_WMLF01000013.1"/>
</dbReference>
<evidence type="ECO:0000313" key="3">
    <source>
        <dbReference type="Proteomes" id="UP000766698"/>
    </source>
</evidence>
<name>A0ABR6EAF4_9ACTN</name>
<gene>
    <name evidence="2" type="ORF">GL263_01815</name>
</gene>
<dbReference type="Proteomes" id="UP000766698">
    <property type="component" value="Unassembled WGS sequence"/>
</dbReference>
<comment type="caution">
    <text evidence="2">The sequence shown here is derived from an EMBL/GenBank/DDBJ whole genome shotgun (WGS) entry which is preliminary data.</text>
</comment>
<dbReference type="InterPro" id="IPR049244">
    <property type="entry name" value="DUF6879"/>
</dbReference>
<keyword evidence="3" id="KW-1185">Reference proteome</keyword>
<accession>A0ABR6EAF4</accession>
<evidence type="ECO:0000313" key="2">
    <source>
        <dbReference type="EMBL" id="MBB1242317.1"/>
    </source>
</evidence>